<comment type="caution">
    <text evidence="2">The sequence shown here is derived from an EMBL/GenBank/DDBJ whole genome shotgun (WGS) entry which is preliminary data.</text>
</comment>
<dbReference type="EMBL" id="BEXD01000551">
    <property type="protein sequence ID" value="GBB88369.1"/>
    <property type="molecule type" value="Genomic_DNA"/>
</dbReference>
<keyword evidence="3" id="KW-1185">Reference proteome</keyword>
<accession>A0A2Z6QRC0</accession>
<evidence type="ECO:0000313" key="3">
    <source>
        <dbReference type="Proteomes" id="UP000247702"/>
    </source>
</evidence>
<name>A0A2Z6QRC0_9GLOM</name>
<sequence>MKVEISDNNNNQLRNISLHDQDELIPTKKISKYFPVIPAEENIHVIISPPESTRTDQARELLEQVAGLKKLFNKSVYRQLLKVLKESIHARYQTSNDEAAFTFVYEDGNYSSQSDSEFRDMLWLFIKKNNFKLSVIMESPLSFYLWTFLKVCKLYGIRFHDPFLSDFPHFACECVKFSNERSQVIIKHLLTDLKYHFKVLPINRNETSRNKYVCAYLVAVTNIFENKFEVLPEKNVSGPNGHGPVDFGLTLLQNSRLASITELVNNGNKAGDNKADDGGIDEDDLDEDEEDEDEMDEDEVSKIRDSLAQKSAEKWVRGYIKNLHEGPKKDEAIISHLWKGARIYAKKLFDTTYADKGEHLTSNAYYQSFLNALDKQEESIRLKLSSLLKEISEVDIEYRDSMYKLVTKKRAMSLEQYLTSYYLDKCKLLADFRNTWYKVVGLEITRYRTLSKLQDDKKDDSSGADIDEIIELYS</sequence>
<gene>
    <name evidence="2" type="ORF">RclHR1_14940001</name>
</gene>
<organism evidence="2 3">
    <name type="scientific">Rhizophagus clarus</name>
    <dbReference type="NCBI Taxonomy" id="94130"/>
    <lineage>
        <taxon>Eukaryota</taxon>
        <taxon>Fungi</taxon>
        <taxon>Fungi incertae sedis</taxon>
        <taxon>Mucoromycota</taxon>
        <taxon>Glomeromycotina</taxon>
        <taxon>Glomeromycetes</taxon>
        <taxon>Glomerales</taxon>
        <taxon>Glomeraceae</taxon>
        <taxon>Rhizophagus</taxon>
    </lineage>
</organism>
<evidence type="ECO:0000256" key="1">
    <source>
        <dbReference type="SAM" id="MobiDB-lite"/>
    </source>
</evidence>
<reference evidence="2 3" key="1">
    <citation type="submission" date="2017-11" db="EMBL/GenBank/DDBJ databases">
        <title>The genome of Rhizophagus clarus HR1 reveals common genetic basis of auxotrophy among arbuscular mycorrhizal fungi.</title>
        <authorList>
            <person name="Kobayashi Y."/>
        </authorList>
    </citation>
    <scope>NUCLEOTIDE SEQUENCE [LARGE SCALE GENOMIC DNA]</scope>
    <source>
        <strain evidence="2 3">HR1</strain>
    </source>
</reference>
<feature type="region of interest" description="Disordered" evidence="1">
    <location>
        <begin position="268"/>
        <end position="302"/>
    </location>
</feature>
<dbReference type="Proteomes" id="UP000247702">
    <property type="component" value="Unassembled WGS sequence"/>
</dbReference>
<feature type="compositionally biased region" description="Acidic residues" evidence="1">
    <location>
        <begin position="278"/>
        <end position="299"/>
    </location>
</feature>
<protein>
    <submittedName>
        <fullName evidence="2">Uncharacterized protein</fullName>
    </submittedName>
</protein>
<dbReference type="AlphaFoldDB" id="A0A2Z6QRC0"/>
<evidence type="ECO:0000313" key="2">
    <source>
        <dbReference type="EMBL" id="GBB88369.1"/>
    </source>
</evidence>
<proteinExistence type="predicted"/>